<evidence type="ECO:0000313" key="2">
    <source>
        <dbReference type="Proteomes" id="UP001187343"/>
    </source>
</evidence>
<dbReference type="Proteomes" id="UP001187343">
    <property type="component" value="Unassembled WGS sequence"/>
</dbReference>
<dbReference type="AlphaFoldDB" id="A0AA88QHX1"/>
<dbReference type="Gene3D" id="3.40.395.10">
    <property type="entry name" value="Adenoviral Proteinase, Chain A"/>
    <property type="match status" value="1"/>
</dbReference>
<name>A0AA88QHX1_9TELE</name>
<protein>
    <submittedName>
        <fullName evidence="1">Uncharacterized protein</fullName>
    </submittedName>
</protein>
<sequence>MRRNQYAREDWINIKWKPSTIPHTFQEDCVSCGVFVMQMAKQVVENFPNIPDCISITPSEEWMRHSRRQMANEILLASGIVLK</sequence>
<evidence type="ECO:0000313" key="1">
    <source>
        <dbReference type="EMBL" id="KAK2917160.1"/>
    </source>
</evidence>
<dbReference type="EMBL" id="JAUYZG010000001">
    <property type="protein sequence ID" value="KAK2917160.1"/>
    <property type="molecule type" value="Genomic_DNA"/>
</dbReference>
<keyword evidence="2" id="KW-1185">Reference proteome</keyword>
<reference evidence="1" key="1">
    <citation type="submission" date="2023-08" db="EMBL/GenBank/DDBJ databases">
        <title>Chromosome-level Genome Assembly of mud carp (Cirrhinus molitorella).</title>
        <authorList>
            <person name="Liu H."/>
        </authorList>
    </citation>
    <scope>NUCLEOTIDE SEQUENCE</scope>
    <source>
        <strain evidence="1">Prfri</strain>
        <tissue evidence="1">Muscle</tissue>
    </source>
</reference>
<dbReference type="InterPro" id="IPR038765">
    <property type="entry name" value="Papain-like_cys_pep_sf"/>
</dbReference>
<dbReference type="SUPFAM" id="SSF54001">
    <property type="entry name" value="Cysteine proteinases"/>
    <property type="match status" value="1"/>
</dbReference>
<comment type="caution">
    <text evidence="1">The sequence shown here is derived from an EMBL/GenBank/DDBJ whole genome shotgun (WGS) entry which is preliminary data.</text>
</comment>
<gene>
    <name evidence="1" type="ORF">Q8A67_001534</name>
</gene>
<organism evidence="1 2">
    <name type="scientific">Cirrhinus molitorella</name>
    <name type="common">mud carp</name>
    <dbReference type="NCBI Taxonomy" id="172907"/>
    <lineage>
        <taxon>Eukaryota</taxon>
        <taxon>Metazoa</taxon>
        <taxon>Chordata</taxon>
        <taxon>Craniata</taxon>
        <taxon>Vertebrata</taxon>
        <taxon>Euteleostomi</taxon>
        <taxon>Actinopterygii</taxon>
        <taxon>Neopterygii</taxon>
        <taxon>Teleostei</taxon>
        <taxon>Ostariophysi</taxon>
        <taxon>Cypriniformes</taxon>
        <taxon>Cyprinidae</taxon>
        <taxon>Labeoninae</taxon>
        <taxon>Labeonini</taxon>
        <taxon>Cirrhinus</taxon>
    </lineage>
</organism>
<accession>A0AA88QHX1</accession>
<proteinExistence type="predicted"/>